<proteinExistence type="predicted"/>
<dbReference type="AntiFam" id="ANF00225">
    <property type="entry name" value="Shadow ORF (opposite tuf)"/>
</dbReference>
<gene>
    <name evidence="1" type="ORF">RISK_000229</name>
</gene>
<name>A0A0J1BMK8_RHOIS</name>
<dbReference type="AlphaFoldDB" id="A0A0J1BMK8"/>
<keyword evidence="2" id="KW-1185">Reference proteome</keyword>
<comment type="caution">
    <text evidence="1">The sequence shown here is derived from an EMBL/GenBank/DDBJ whole genome shotgun (WGS) entry which is preliminary data.</text>
</comment>
<sequence>MTIFSLVLNVGNCDRHGLRGVTNRTALGDVRVTLRLCQALRCLNSEDRTRGRRFTMVNVTDRTYVDVGLGTFKFVLSHSGSPAFAIRTTVLGEIRSSKTLAAVDRVHTHGYSPAIRPC</sequence>
<evidence type="ECO:0000313" key="1">
    <source>
        <dbReference type="EMBL" id="KLU07712.1"/>
    </source>
</evidence>
<accession>A0A0J1BMK8</accession>
<organism evidence="1 2">
    <name type="scientific">Rhodopirellula islandica</name>
    <dbReference type="NCBI Taxonomy" id="595434"/>
    <lineage>
        <taxon>Bacteria</taxon>
        <taxon>Pseudomonadati</taxon>
        <taxon>Planctomycetota</taxon>
        <taxon>Planctomycetia</taxon>
        <taxon>Pirellulales</taxon>
        <taxon>Pirellulaceae</taxon>
        <taxon>Rhodopirellula</taxon>
    </lineage>
</organism>
<dbReference type="Proteomes" id="UP000036367">
    <property type="component" value="Unassembled WGS sequence"/>
</dbReference>
<dbReference type="PATRIC" id="fig|595434.4.peg.217"/>
<protein>
    <submittedName>
        <fullName evidence="1">Uncharacterized protein</fullName>
    </submittedName>
</protein>
<evidence type="ECO:0000313" key="2">
    <source>
        <dbReference type="Proteomes" id="UP000036367"/>
    </source>
</evidence>
<reference evidence="1" key="1">
    <citation type="submission" date="2015-05" db="EMBL/GenBank/DDBJ databases">
        <title>Permanent draft genome of Rhodopirellula islandicus K833.</title>
        <authorList>
            <person name="Kizina J."/>
            <person name="Richter M."/>
            <person name="Glockner F.O."/>
            <person name="Harder J."/>
        </authorList>
    </citation>
    <scope>NUCLEOTIDE SEQUENCE [LARGE SCALE GENOMIC DNA]</scope>
    <source>
        <strain evidence="1">K833</strain>
    </source>
</reference>
<dbReference type="EMBL" id="LECT01000003">
    <property type="protein sequence ID" value="KLU07712.1"/>
    <property type="molecule type" value="Genomic_DNA"/>
</dbReference>